<evidence type="ECO:0000256" key="6">
    <source>
        <dbReference type="ARBA" id="ARBA00022840"/>
    </source>
</evidence>
<dbReference type="GO" id="GO:0005743">
    <property type="term" value="C:mitochondrial inner membrane"/>
    <property type="evidence" value="ECO:0007669"/>
    <property type="project" value="TreeGrafter"/>
</dbReference>
<feature type="transmembrane region" description="Helical" evidence="10">
    <location>
        <begin position="296"/>
        <end position="315"/>
    </location>
</feature>
<comment type="similarity">
    <text evidence="2">Belongs to the ABC transporter superfamily. ABCB family. Multidrug resistance exporter (TC 3.A.1.201) subfamily.</text>
</comment>
<feature type="region of interest" description="Disordered" evidence="9">
    <location>
        <begin position="1"/>
        <end position="32"/>
    </location>
</feature>
<evidence type="ECO:0000256" key="8">
    <source>
        <dbReference type="ARBA" id="ARBA00023136"/>
    </source>
</evidence>
<dbReference type="InterPro" id="IPR027417">
    <property type="entry name" value="P-loop_NTPase"/>
</dbReference>
<dbReference type="Pfam" id="PF00664">
    <property type="entry name" value="ABC_membrane"/>
    <property type="match status" value="2"/>
</dbReference>
<evidence type="ECO:0000256" key="9">
    <source>
        <dbReference type="SAM" id="MobiDB-lite"/>
    </source>
</evidence>
<dbReference type="Gene3D" id="1.20.1560.10">
    <property type="entry name" value="ABC transporter type 1, transmembrane domain"/>
    <property type="match status" value="1"/>
</dbReference>
<evidence type="ECO:0000256" key="3">
    <source>
        <dbReference type="ARBA" id="ARBA00022448"/>
    </source>
</evidence>
<accession>A0A0F4ZGA0</accession>
<dbReference type="PANTHER" id="PTHR43394:SF27">
    <property type="entry name" value="ATP-DEPENDENT TRANSLOCASE ABCB1-LIKE"/>
    <property type="match status" value="1"/>
</dbReference>
<feature type="transmembrane region" description="Helical" evidence="10">
    <location>
        <begin position="858"/>
        <end position="876"/>
    </location>
</feature>
<dbReference type="FunFam" id="3.40.50.300:FF:000913">
    <property type="entry name" value="ABC multidrug transporter SitT"/>
    <property type="match status" value="1"/>
</dbReference>
<keyword evidence="14" id="KW-1185">Reference proteome</keyword>
<keyword evidence="7 10" id="KW-1133">Transmembrane helix</keyword>
<keyword evidence="4 10" id="KW-0812">Transmembrane</keyword>
<dbReference type="InterPro" id="IPR039421">
    <property type="entry name" value="Type_1_exporter"/>
</dbReference>
<feature type="transmembrane region" description="Helical" evidence="10">
    <location>
        <begin position="712"/>
        <end position="735"/>
    </location>
</feature>
<evidence type="ECO:0000313" key="13">
    <source>
        <dbReference type="EMBL" id="KKA28933.1"/>
    </source>
</evidence>
<gene>
    <name evidence="13" type="ORF">TD95_004427</name>
</gene>
<dbReference type="PROSITE" id="PS00211">
    <property type="entry name" value="ABC_TRANSPORTER_1"/>
    <property type="match status" value="2"/>
</dbReference>
<comment type="subcellular location">
    <subcellularLocation>
        <location evidence="1">Membrane</location>
        <topology evidence="1">Multi-pass membrane protein</topology>
    </subcellularLocation>
</comment>
<dbReference type="Gene3D" id="3.40.50.300">
    <property type="entry name" value="P-loop containing nucleotide triphosphate hydrolases"/>
    <property type="match status" value="2"/>
</dbReference>
<feature type="transmembrane region" description="Helical" evidence="10">
    <location>
        <begin position="755"/>
        <end position="778"/>
    </location>
</feature>
<feature type="transmembrane region" description="Helical" evidence="10">
    <location>
        <begin position="834"/>
        <end position="852"/>
    </location>
</feature>
<evidence type="ECO:0000259" key="12">
    <source>
        <dbReference type="PROSITE" id="PS50929"/>
    </source>
</evidence>
<dbReference type="GO" id="GO:0005524">
    <property type="term" value="F:ATP binding"/>
    <property type="evidence" value="ECO:0007669"/>
    <property type="project" value="UniProtKB-KW"/>
</dbReference>
<protein>
    <submittedName>
        <fullName evidence="13">Uncharacterized protein</fullName>
    </submittedName>
</protein>
<comment type="caution">
    <text evidence="13">The sequence shown here is derived from an EMBL/GenBank/DDBJ whole genome shotgun (WGS) entry which is preliminary data.</text>
</comment>
<dbReference type="InterPro" id="IPR017871">
    <property type="entry name" value="ABC_transporter-like_CS"/>
</dbReference>
<dbReference type="SUPFAM" id="SSF52540">
    <property type="entry name" value="P-loop containing nucleoside triphosphate hydrolases"/>
    <property type="match status" value="2"/>
</dbReference>
<dbReference type="EMBL" id="LAEV01001090">
    <property type="protein sequence ID" value="KKA28933.1"/>
    <property type="molecule type" value="Genomic_DNA"/>
</dbReference>
<dbReference type="InterPro" id="IPR003439">
    <property type="entry name" value="ABC_transporter-like_ATP-bd"/>
</dbReference>
<evidence type="ECO:0000256" key="2">
    <source>
        <dbReference type="ARBA" id="ARBA00007577"/>
    </source>
</evidence>
<dbReference type="CDD" id="cd03249">
    <property type="entry name" value="ABC_MTABC3_MDL1_MDL2"/>
    <property type="match status" value="1"/>
</dbReference>
<sequence>MSRRSSKAAADSNIVENVAANNNTKPSGDSSLAVETLESTGSPYIESEEGSLHDFVRVFKYTDQLGWICNSIAFVCMIASGVMLPLVQIVFGNFITSFNKFASKEISADEYRHQVNKYTLYFVYLFIARFVFVYLWSTLISISAIRTTKTLRVDFIRQALRQEIAFFDTPGNSIASKVTSNGNLINNGIAEKLGLVIQAVSTMIAAFVVAFVSQWKLTLILVAIVPANLIITGICVGLDSNYETQMTSVFSRGLGIAEETFSTIRTVHALWAHPVMVNHFKKVLVDVLRIGRKKHAVLAVMYSIEFFLVFAAYGLAFWQGVRRYMNGEFHDLGKIITVIFAVVIAAQALTQLAPQAMTLSKAIAASSEMFKVIDRQSAIDSLSEEGLKPDVVEGGIRFDNVRFAYPSRPDVPVLRGLTIDIPAHKTTALVGTSGSGKSTIVGLIERWYSISSGLVTLDGNDISCLNVEWLRNNVRLVQQEPTLFSGTIYENVAYGLASTSLRFKSESEKMAMVIAACKSAFAHDFIEKLPQGYQTTLGERGATLSGGQKQRIVIARSIISDPRILLLDEATSALDPNAERVVQMALNNVAKGRTMVVIAHRLSTIRTADNIIVMSQGQVVEQGTHDELMEAQGAYYRLVRAQDLGQGNDTSTDVSTDTGTEGSLEDLISPASTSQITNLVHQSTSTFSGPSKDLGLLASIVKIMVEHHEYHTVYIGCLLICVIAGFTYPALAVLFAKVLEAISLPRDKVLHKTDFYSLMFFVIAIANFFMWAVLGWFTSMLAQDILRRFRLEIFENISQQKMEFFDEPENQTGALVTRLATEPTNLLELMSMNIGIMVYNISNIVSSSILALVVGWKLGLVLIFGALMPMAVGGLFKMKLEFRLDNSNASKFAASAGLASEAVMAIRTVSSMALEKDVIRRYEEALHGITKKACTEYIWIMLWYALSQSMNFEAMTLGFWYGGHLVSRGEYSTTRFYIAFMAVMFSGEAAGALFQFATNMTKAKISANYIFRLRERLLDVKKDEAYRGDTSISGEGAHLSFTKTEFAYPQRPSLKVLKGINLEIGVGKFIAFVGASGCGKTTMISLLEQFYTPTAGKIEYNAQDITKANMRKYRSNIAIVQQEPILYQGSIRENICMGLDETPKEDDIILACQQANIYEFISSLPDGLGTACGRQGFALSGGQRQRIAIARALIRKPNLLLLDEATSALDTESEKVVKEALDAAAEGRTTVAVAHRLSTIKDADIIAVFSNGNIIEAGSHDELLQKRGMYFEMCVAQSMDRNA</sequence>
<dbReference type="SMART" id="SM00382">
    <property type="entry name" value="AAA"/>
    <property type="match status" value="2"/>
</dbReference>
<keyword evidence="8 10" id="KW-0472">Membrane</keyword>
<feature type="transmembrane region" description="Helical" evidence="10">
    <location>
        <begin position="67"/>
        <end position="91"/>
    </location>
</feature>
<dbReference type="PROSITE" id="PS50929">
    <property type="entry name" value="ABC_TM1F"/>
    <property type="match status" value="2"/>
</dbReference>
<dbReference type="InterPro" id="IPR036640">
    <property type="entry name" value="ABC1_TM_sf"/>
</dbReference>
<organism evidence="13 14">
    <name type="scientific">Thielaviopsis punctulata</name>
    <dbReference type="NCBI Taxonomy" id="72032"/>
    <lineage>
        <taxon>Eukaryota</taxon>
        <taxon>Fungi</taxon>
        <taxon>Dikarya</taxon>
        <taxon>Ascomycota</taxon>
        <taxon>Pezizomycotina</taxon>
        <taxon>Sordariomycetes</taxon>
        <taxon>Hypocreomycetidae</taxon>
        <taxon>Microascales</taxon>
        <taxon>Ceratocystidaceae</taxon>
        <taxon>Thielaviopsis</taxon>
    </lineage>
</organism>
<feature type="transmembrane region" description="Helical" evidence="10">
    <location>
        <begin position="937"/>
        <end position="961"/>
    </location>
</feature>
<evidence type="ECO:0000256" key="10">
    <source>
        <dbReference type="SAM" id="Phobius"/>
    </source>
</evidence>
<evidence type="ECO:0000256" key="1">
    <source>
        <dbReference type="ARBA" id="ARBA00004141"/>
    </source>
</evidence>
<dbReference type="PROSITE" id="PS50893">
    <property type="entry name" value="ABC_TRANSPORTER_2"/>
    <property type="match status" value="2"/>
</dbReference>
<feature type="domain" description="ABC transporter" evidence="11">
    <location>
        <begin position="1039"/>
        <end position="1276"/>
    </location>
</feature>
<dbReference type="CDD" id="cd18577">
    <property type="entry name" value="ABC_6TM_Pgp_ABCB1_D1_like"/>
    <property type="match status" value="1"/>
</dbReference>
<dbReference type="GO" id="GO:0015421">
    <property type="term" value="F:ABC-type oligopeptide transporter activity"/>
    <property type="evidence" value="ECO:0007669"/>
    <property type="project" value="TreeGrafter"/>
</dbReference>
<feature type="transmembrane region" description="Helical" evidence="10">
    <location>
        <begin position="121"/>
        <end position="142"/>
    </location>
</feature>
<evidence type="ECO:0000313" key="14">
    <source>
        <dbReference type="Proteomes" id="UP000033483"/>
    </source>
</evidence>
<dbReference type="FunFam" id="3.40.50.300:FF:000251">
    <property type="entry name" value="ABC transporter B family member 19"/>
    <property type="match status" value="1"/>
</dbReference>
<feature type="transmembrane region" description="Helical" evidence="10">
    <location>
        <begin position="193"/>
        <end position="212"/>
    </location>
</feature>
<dbReference type="CDD" id="cd18578">
    <property type="entry name" value="ABC_6TM_Pgp_ABCB1_D2_like"/>
    <property type="match status" value="1"/>
</dbReference>
<keyword evidence="5" id="KW-0547">Nucleotide-binding</keyword>
<evidence type="ECO:0000256" key="5">
    <source>
        <dbReference type="ARBA" id="ARBA00022741"/>
    </source>
</evidence>
<dbReference type="GO" id="GO:0016887">
    <property type="term" value="F:ATP hydrolysis activity"/>
    <property type="evidence" value="ECO:0007669"/>
    <property type="project" value="InterPro"/>
</dbReference>
<keyword evidence="6" id="KW-0067">ATP-binding</keyword>
<dbReference type="InterPro" id="IPR011527">
    <property type="entry name" value="ABC1_TM_dom"/>
</dbReference>
<evidence type="ECO:0000259" key="11">
    <source>
        <dbReference type="PROSITE" id="PS50893"/>
    </source>
</evidence>
<dbReference type="InterPro" id="IPR003593">
    <property type="entry name" value="AAA+_ATPase"/>
</dbReference>
<dbReference type="PANTHER" id="PTHR43394">
    <property type="entry name" value="ATP-DEPENDENT PERMEASE MDL1, MITOCHONDRIAL"/>
    <property type="match status" value="1"/>
</dbReference>
<dbReference type="Pfam" id="PF00005">
    <property type="entry name" value="ABC_tran"/>
    <property type="match status" value="2"/>
</dbReference>
<feature type="domain" description="ABC transmembrane type-1" evidence="12">
    <location>
        <begin position="72"/>
        <end position="361"/>
    </location>
</feature>
<feature type="transmembrane region" description="Helical" evidence="10">
    <location>
        <begin position="218"/>
        <end position="238"/>
    </location>
</feature>
<feature type="domain" description="ABC transmembrane type-1" evidence="12">
    <location>
        <begin position="715"/>
        <end position="1002"/>
    </location>
</feature>
<proteinExistence type="inferred from homology"/>
<evidence type="ECO:0000256" key="4">
    <source>
        <dbReference type="ARBA" id="ARBA00022692"/>
    </source>
</evidence>
<feature type="transmembrane region" description="Helical" evidence="10">
    <location>
        <begin position="335"/>
        <end position="353"/>
    </location>
</feature>
<reference evidence="13 14" key="1">
    <citation type="submission" date="2015-03" db="EMBL/GenBank/DDBJ databases">
        <authorList>
            <person name="Radwan O."/>
            <person name="Al-Naeli F.A."/>
            <person name="Rendon G.A."/>
            <person name="Fields C."/>
        </authorList>
    </citation>
    <scope>NUCLEOTIDE SEQUENCE [LARGE SCALE GENOMIC DNA]</scope>
    <source>
        <strain evidence="13">CR-DP1</strain>
    </source>
</reference>
<dbReference type="GO" id="GO:0090374">
    <property type="term" value="P:oligopeptide export from mitochondrion"/>
    <property type="evidence" value="ECO:0007669"/>
    <property type="project" value="TreeGrafter"/>
</dbReference>
<dbReference type="OrthoDB" id="6500128at2759"/>
<keyword evidence="3" id="KW-0813">Transport</keyword>
<evidence type="ECO:0000256" key="7">
    <source>
        <dbReference type="ARBA" id="ARBA00022989"/>
    </source>
</evidence>
<dbReference type="Proteomes" id="UP000033483">
    <property type="component" value="Unassembled WGS sequence"/>
</dbReference>
<dbReference type="FunFam" id="1.20.1560.10:FF:000057">
    <property type="entry name" value="ABC multidrug transporter SitT"/>
    <property type="match status" value="1"/>
</dbReference>
<dbReference type="SUPFAM" id="SSF90123">
    <property type="entry name" value="ABC transporter transmembrane region"/>
    <property type="match status" value="2"/>
</dbReference>
<feature type="domain" description="ABC transporter" evidence="11">
    <location>
        <begin position="396"/>
        <end position="641"/>
    </location>
</feature>
<feature type="transmembrane region" description="Helical" evidence="10">
    <location>
        <begin position="976"/>
        <end position="997"/>
    </location>
</feature>
<feature type="compositionally biased region" description="Polar residues" evidence="9">
    <location>
        <begin position="19"/>
        <end position="30"/>
    </location>
</feature>
<name>A0A0F4ZGA0_9PEZI</name>